<feature type="domain" description="Glycosyl transferase family 28 C-terminal" evidence="8">
    <location>
        <begin position="8"/>
        <end position="162"/>
    </location>
</feature>
<evidence type="ECO:0000256" key="4">
    <source>
        <dbReference type="ARBA" id="ARBA00017468"/>
    </source>
</evidence>
<proteinExistence type="inferred from homology"/>
<comment type="subcellular location">
    <subcellularLocation>
        <location evidence="1">Endoplasmic reticulum</location>
    </subcellularLocation>
</comment>
<keyword evidence="7" id="KW-0256">Endoplasmic reticulum</keyword>
<sequence>MEKKLVKTVFVTVGTTQFDDLIQTICSTSVTEELNKLGYTDLILQIGNGKDPERVDEQNLNIKFYRFKNSIEEDISNASLVISHAGAGSILDVLGAGKPLLVAINENLMDNHQIEVAQRFSNEGFLYYCKPSQLVETLQDVNFDALKPYEPGKPEKFAKVLDRIMGFTQPDS</sequence>
<dbReference type="InterPro" id="IPR039042">
    <property type="entry name" value="Alg13-like"/>
</dbReference>
<dbReference type="GO" id="GO:0006488">
    <property type="term" value="P:dolichol-linked oligosaccharide biosynthetic process"/>
    <property type="evidence" value="ECO:0007669"/>
    <property type="project" value="InterPro"/>
</dbReference>
<accession>A0AAN8JTN6</accession>
<evidence type="ECO:0000259" key="8">
    <source>
        <dbReference type="Pfam" id="PF04101"/>
    </source>
</evidence>
<name>A0AAN8JTN6_PATCE</name>
<dbReference type="Gene3D" id="3.40.50.2000">
    <property type="entry name" value="Glycogen Phosphorylase B"/>
    <property type="match status" value="1"/>
</dbReference>
<comment type="similarity">
    <text evidence="2">Belongs to the glycosyltransferase 28 family.</text>
</comment>
<comment type="caution">
    <text evidence="9">The sequence shown here is derived from an EMBL/GenBank/DDBJ whole genome shotgun (WGS) entry which is preliminary data.</text>
</comment>
<dbReference type="Pfam" id="PF04101">
    <property type="entry name" value="Glyco_tran_28_C"/>
    <property type="match status" value="1"/>
</dbReference>
<keyword evidence="6" id="KW-0808">Transferase</keyword>
<keyword evidence="10" id="KW-1185">Reference proteome</keyword>
<dbReference type="EMBL" id="JAZGQO010000006">
    <property type="protein sequence ID" value="KAK6185057.1"/>
    <property type="molecule type" value="Genomic_DNA"/>
</dbReference>
<dbReference type="InterPro" id="IPR007235">
    <property type="entry name" value="Glyco_trans_28_C"/>
</dbReference>
<dbReference type="SUPFAM" id="SSF53756">
    <property type="entry name" value="UDP-Glycosyltransferase/glycogen phosphorylase"/>
    <property type="match status" value="1"/>
</dbReference>
<evidence type="ECO:0000256" key="7">
    <source>
        <dbReference type="ARBA" id="ARBA00022824"/>
    </source>
</evidence>
<evidence type="ECO:0000313" key="9">
    <source>
        <dbReference type="EMBL" id="KAK6185057.1"/>
    </source>
</evidence>
<evidence type="ECO:0000313" key="10">
    <source>
        <dbReference type="Proteomes" id="UP001347796"/>
    </source>
</evidence>
<organism evidence="9 10">
    <name type="scientific">Patella caerulea</name>
    <name type="common">Rayed Mediterranean limpet</name>
    <dbReference type="NCBI Taxonomy" id="87958"/>
    <lineage>
        <taxon>Eukaryota</taxon>
        <taxon>Metazoa</taxon>
        <taxon>Spiralia</taxon>
        <taxon>Lophotrochozoa</taxon>
        <taxon>Mollusca</taxon>
        <taxon>Gastropoda</taxon>
        <taxon>Patellogastropoda</taxon>
        <taxon>Patelloidea</taxon>
        <taxon>Patellidae</taxon>
        <taxon>Patella</taxon>
    </lineage>
</organism>
<evidence type="ECO:0000256" key="3">
    <source>
        <dbReference type="ARBA" id="ARBA00012614"/>
    </source>
</evidence>
<evidence type="ECO:0000256" key="6">
    <source>
        <dbReference type="ARBA" id="ARBA00022679"/>
    </source>
</evidence>
<dbReference type="Proteomes" id="UP001347796">
    <property type="component" value="Unassembled WGS sequence"/>
</dbReference>
<dbReference type="GO" id="GO:0005783">
    <property type="term" value="C:endoplasmic reticulum"/>
    <property type="evidence" value="ECO:0007669"/>
    <property type="project" value="UniProtKB-SubCell"/>
</dbReference>
<evidence type="ECO:0000256" key="2">
    <source>
        <dbReference type="ARBA" id="ARBA00006962"/>
    </source>
</evidence>
<dbReference type="AlphaFoldDB" id="A0AAN8JTN6"/>
<dbReference type="GO" id="GO:0004577">
    <property type="term" value="F:N-acetylglucosaminyldiphosphodolichol N-acetylglucosaminyltransferase activity"/>
    <property type="evidence" value="ECO:0007669"/>
    <property type="project" value="UniProtKB-EC"/>
</dbReference>
<evidence type="ECO:0000256" key="1">
    <source>
        <dbReference type="ARBA" id="ARBA00004240"/>
    </source>
</evidence>
<evidence type="ECO:0000256" key="5">
    <source>
        <dbReference type="ARBA" id="ARBA00022676"/>
    </source>
</evidence>
<protein>
    <recommendedName>
        <fullName evidence="4">UDP-N-acetylglucosamine transferase subunit ALG13</fullName>
        <ecNumber evidence="3">2.4.1.141</ecNumber>
    </recommendedName>
</protein>
<dbReference type="PANTHER" id="PTHR12867:SF6">
    <property type="entry name" value="N-ACETYLGLUCOSAMINYLDIPHOSPHODOLICHOL N-ACETYLGLUCOSAMINYLTRANSFERASE"/>
    <property type="match status" value="1"/>
</dbReference>
<gene>
    <name evidence="9" type="ORF">SNE40_007378</name>
</gene>
<dbReference type="PANTHER" id="PTHR12867">
    <property type="entry name" value="GLYCOSYL TRANSFERASE-RELATED"/>
    <property type="match status" value="1"/>
</dbReference>
<dbReference type="EC" id="2.4.1.141" evidence="3"/>
<keyword evidence="5" id="KW-0328">Glycosyltransferase</keyword>
<reference evidence="9 10" key="1">
    <citation type="submission" date="2024-01" db="EMBL/GenBank/DDBJ databases">
        <title>The genome of the rayed Mediterranean limpet Patella caerulea (Linnaeus, 1758).</title>
        <authorList>
            <person name="Anh-Thu Weber A."/>
            <person name="Halstead-Nussloch G."/>
        </authorList>
    </citation>
    <scope>NUCLEOTIDE SEQUENCE [LARGE SCALE GENOMIC DNA]</scope>
    <source>
        <strain evidence="9">AATW-2023a</strain>
        <tissue evidence="9">Whole specimen</tissue>
    </source>
</reference>